<sequence>MRYLYLSLAASVLVACGDSGGITTPPAPEPTPVPVTNASFEVSVVNLTIGQPLSPLAVMLHEDSQRVFTIGQPASAGLELLAEGGDNSELLNEFSDAVTASGEAPVGPGASDMVLLEIEGDDTSGIRLSVSTMLVNTNDAITGLNSIDVSQMAVGDSLSFSTIAYDAGTEANTEAAGTIPGPADGGEGLNSARDDLADQVTMHGGVVTSDDGLMGSVLNQTHRFDNPVARLRVTRTQ</sequence>
<name>A0ABZ0IHJ9_9GAMM</name>
<protein>
    <submittedName>
        <fullName evidence="1">Spondin domain-containing protein</fullName>
    </submittedName>
</protein>
<dbReference type="InterPro" id="IPR009465">
    <property type="entry name" value="Spondin_N"/>
</dbReference>
<dbReference type="Proteomes" id="UP001626549">
    <property type="component" value="Chromosome"/>
</dbReference>
<dbReference type="RefSeq" id="WP_407329870.1">
    <property type="nucleotide sequence ID" value="NZ_CP136865.1"/>
</dbReference>
<evidence type="ECO:0000313" key="2">
    <source>
        <dbReference type="Proteomes" id="UP001626549"/>
    </source>
</evidence>
<dbReference type="PROSITE" id="PS51257">
    <property type="entry name" value="PROKAR_LIPOPROTEIN"/>
    <property type="match status" value="1"/>
</dbReference>
<evidence type="ECO:0000313" key="1">
    <source>
        <dbReference type="EMBL" id="WOJ98511.1"/>
    </source>
</evidence>
<accession>A0ABZ0IHJ9</accession>
<keyword evidence="2" id="KW-1185">Reference proteome</keyword>
<dbReference type="EMBL" id="CP136865">
    <property type="protein sequence ID" value="WOJ98511.1"/>
    <property type="molecule type" value="Genomic_DNA"/>
</dbReference>
<dbReference type="Gene3D" id="2.60.40.2130">
    <property type="entry name" value="F-spondin domain"/>
    <property type="match status" value="1"/>
</dbReference>
<dbReference type="InterPro" id="IPR038678">
    <property type="entry name" value="Spondin_N_sf"/>
</dbReference>
<organism evidence="1 2">
    <name type="scientific">Congregibacter brevis</name>
    <dbReference type="NCBI Taxonomy" id="3081201"/>
    <lineage>
        <taxon>Bacteria</taxon>
        <taxon>Pseudomonadati</taxon>
        <taxon>Pseudomonadota</taxon>
        <taxon>Gammaproteobacteria</taxon>
        <taxon>Cellvibrionales</taxon>
        <taxon>Halieaceae</taxon>
        <taxon>Congregibacter</taxon>
    </lineage>
</organism>
<proteinExistence type="predicted"/>
<reference evidence="1 2" key="1">
    <citation type="submission" date="2023-10" db="EMBL/GenBank/DDBJ databases">
        <title>Two novel species belonging to the OM43/NOR5 clade.</title>
        <authorList>
            <person name="Park M."/>
        </authorList>
    </citation>
    <scope>NUCLEOTIDE SEQUENCE [LARGE SCALE GENOMIC DNA]</scope>
    <source>
        <strain evidence="1 2">IMCC45268</strain>
    </source>
</reference>
<gene>
    <name evidence="1" type="ORF">R0137_08045</name>
</gene>
<dbReference type="NCBIfam" id="NF038123">
    <property type="entry name" value="NF038123_dom"/>
    <property type="match status" value="1"/>
</dbReference>